<keyword evidence="4" id="KW-1185">Reference proteome</keyword>
<dbReference type="Pfam" id="PF13417">
    <property type="entry name" value="GST_N_3"/>
    <property type="match status" value="1"/>
</dbReference>
<evidence type="ECO:0000313" key="4">
    <source>
        <dbReference type="Proteomes" id="UP000305760"/>
    </source>
</evidence>
<feature type="domain" description="GST C-terminal" evidence="2">
    <location>
        <begin position="89"/>
        <end position="212"/>
    </location>
</feature>
<dbReference type="SUPFAM" id="SSF52833">
    <property type="entry name" value="Thioredoxin-like"/>
    <property type="match status" value="1"/>
</dbReference>
<reference evidence="3 4" key="1">
    <citation type="submission" date="2019-03" db="EMBL/GenBank/DDBJ databases">
        <title>Arenimonas daejeonensis sp. nov., isolated from compost.</title>
        <authorList>
            <person name="Jeon C.O."/>
        </authorList>
    </citation>
    <scope>NUCLEOTIDE SEQUENCE [LARGE SCALE GENOMIC DNA]</scope>
    <source>
        <strain evidence="3 4">R29</strain>
    </source>
</reference>
<dbReference type="PANTHER" id="PTHR44051:SF8">
    <property type="entry name" value="GLUTATHIONE S-TRANSFERASE GSTA"/>
    <property type="match status" value="1"/>
</dbReference>
<organism evidence="3 4">
    <name type="scientific">Arenimonas terrae</name>
    <dbReference type="NCBI Taxonomy" id="2546226"/>
    <lineage>
        <taxon>Bacteria</taxon>
        <taxon>Pseudomonadati</taxon>
        <taxon>Pseudomonadota</taxon>
        <taxon>Gammaproteobacteria</taxon>
        <taxon>Lysobacterales</taxon>
        <taxon>Lysobacteraceae</taxon>
        <taxon>Arenimonas</taxon>
    </lineage>
</organism>
<dbReference type="Gene3D" id="1.20.1050.10">
    <property type="match status" value="1"/>
</dbReference>
<gene>
    <name evidence="3" type="ORF">E1B00_10950</name>
</gene>
<evidence type="ECO:0000259" key="2">
    <source>
        <dbReference type="PROSITE" id="PS50405"/>
    </source>
</evidence>
<dbReference type="SFLD" id="SFLDG00358">
    <property type="entry name" value="Main_(cytGST)"/>
    <property type="match status" value="1"/>
</dbReference>
<dbReference type="Proteomes" id="UP000305760">
    <property type="component" value="Unassembled WGS sequence"/>
</dbReference>
<sequence>MSLVLHYHPLSSFCHKVLIAIYETGAPVRLRHLDLQDAGERDAHRARWPLGKMPVLEDEASGRVLPETSIIIEHLQQRHPGPRPLLPADPEAQLDVRLWDRLSDHYVMFPLQAAVAAVIAGDAAQAAKAEAVSVAQLELAYGVLEQRLRDRTWLAGEDFSLADCAAAPALFYAGAVRPFAQDFPALGAYFARLLERPSVQRVLREAQPWIRYFPLLDRLPAAHRAAVER</sequence>
<dbReference type="PROSITE" id="PS50404">
    <property type="entry name" value="GST_NTER"/>
    <property type="match status" value="1"/>
</dbReference>
<proteinExistence type="predicted"/>
<dbReference type="SFLD" id="SFLDS00019">
    <property type="entry name" value="Glutathione_Transferase_(cytos"/>
    <property type="match status" value="1"/>
</dbReference>
<dbReference type="GO" id="GO:0016740">
    <property type="term" value="F:transferase activity"/>
    <property type="evidence" value="ECO:0007669"/>
    <property type="project" value="UniProtKB-KW"/>
</dbReference>
<dbReference type="Gene3D" id="3.40.30.10">
    <property type="entry name" value="Glutaredoxin"/>
    <property type="match status" value="1"/>
</dbReference>
<dbReference type="InterPro" id="IPR004046">
    <property type="entry name" value="GST_C"/>
</dbReference>
<dbReference type="InterPro" id="IPR036249">
    <property type="entry name" value="Thioredoxin-like_sf"/>
</dbReference>
<protein>
    <submittedName>
        <fullName evidence="3">Glutathione S-transferase family protein</fullName>
    </submittedName>
</protein>
<dbReference type="InterPro" id="IPR036282">
    <property type="entry name" value="Glutathione-S-Trfase_C_sf"/>
</dbReference>
<dbReference type="RefSeq" id="WP_139448647.1">
    <property type="nucleotide sequence ID" value="NZ_SMDR01000002.1"/>
</dbReference>
<dbReference type="CDD" id="cd00570">
    <property type="entry name" value="GST_N_family"/>
    <property type="match status" value="1"/>
</dbReference>
<dbReference type="Pfam" id="PF00043">
    <property type="entry name" value="GST_C"/>
    <property type="match status" value="1"/>
</dbReference>
<accession>A0A5C4RS98</accession>
<dbReference type="InterPro" id="IPR010987">
    <property type="entry name" value="Glutathione-S-Trfase_C-like"/>
</dbReference>
<dbReference type="EMBL" id="SMDR01000002">
    <property type="protein sequence ID" value="TNJ33839.1"/>
    <property type="molecule type" value="Genomic_DNA"/>
</dbReference>
<comment type="caution">
    <text evidence="3">The sequence shown here is derived from an EMBL/GenBank/DDBJ whole genome shotgun (WGS) entry which is preliminary data.</text>
</comment>
<evidence type="ECO:0000313" key="3">
    <source>
        <dbReference type="EMBL" id="TNJ33839.1"/>
    </source>
</evidence>
<feature type="domain" description="GST N-terminal" evidence="1">
    <location>
        <begin position="1"/>
        <end position="83"/>
    </location>
</feature>
<dbReference type="InterPro" id="IPR040079">
    <property type="entry name" value="Glutathione_S-Trfase"/>
</dbReference>
<dbReference type="PANTHER" id="PTHR44051">
    <property type="entry name" value="GLUTATHIONE S-TRANSFERASE-RELATED"/>
    <property type="match status" value="1"/>
</dbReference>
<keyword evidence="3" id="KW-0808">Transferase</keyword>
<name>A0A5C4RS98_9GAMM</name>
<dbReference type="SUPFAM" id="SSF47616">
    <property type="entry name" value="GST C-terminal domain-like"/>
    <property type="match status" value="1"/>
</dbReference>
<evidence type="ECO:0000259" key="1">
    <source>
        <dbReference type="PROSITE" id="PS50404"/>
    </source>
</evidence>
<dbReference type="AlphaFoldDB" id="A0A5C4RS98"/>
<dbReference type="OrthoDB" id="9782992at2"/>
<dbReference type="PROSITE" id="PS50405">
    <property type="entry name" value="GST_CTER"/>
    <property type="match status" value="1"/>
</dbReference>
<dbReference type="InterPro" id="IPR004045">
    <property type="entry name" value="Glutathione_S-Trfase_N"/>
</dbReference>